<geneLocation type="plasmid" evidence="2">
    <name>megaPlasmid</name>
</geneLocation>
<accession>A0A481RLJ7</accession>
<dbReference type="GeneID" id="301361744"/>
<dbReference type="AlphaFoldDB" id="A0A481RLJ7"/>
<dbReference type="RefSeq" id="WP_129452634.1">
    <property type="nucleotide sequence ID" value="NZ_CP034941.1"/>
</dbReference>
<dbReference type="KEGG" id="hezz:EO776_18010"/>
<dbReference type="EMBL" id="CP034941">
    <property type="protein sequence ID" value="QAY21820.1"/>
    <property type="molecule type" value="Genomic_DNA"/>
</dbReference>
<dbReference type="Proteomes" id="UP000293073">
    <property type="component" value="Plasmid megaplasmid"/>
</dbReference>
<reference evidence="2" key="1">
    <citation type="submission" date="2019-01" db="EMBL/GenBank/DDBJ databases">
        <title>Complete genome of Halorubrum ezzemoulense strain FB21.</title>
        <authorList>
            <person name="Feng Y."/>
            <person name="Louyakis A.S."/>
            <person name="Papke R.T."/>
            <person name="Gogarten J.P."/>
        </authorList>
    </citation>
    <scope>NUCLEOTIDE SEQUENCE [LARGE SCALE GENOMIC DNA]</scope>
    <source>
        <strain evidence="2">Fb21</strain>
        <plasmid evidence="2">megaPlasmid</plasmid>
    </source>
</reference>
<evidence type="ECO:0000313" key="2">
    <source>
        <dbReference type="Proteomes" id="UP000293073"/>
    </source>
</evidence>
<proteinExistence type="predicted"/>
<organism evidence="1 2">
    <name type="scientific">Halorubrum ezzemoulense</name>
    <name type="common">Halorubrum chaoviator</name>
    <dbReference type="NCBI Taxonomy" id="337243"/>
    <lineage>
        <taxon>Archaea</taxon>
        <taxon>Methanobacteriati</taxon>
        <taxon>Methanobacteriota</taxon>
        <taxon>Stenosarchaea group</taxon>
        <taxon>Halobacteria</taxon>
        <taxon>Halobacteriales</taxon>
        <taxon>Haloferacaceae</taxon>
        <taxon>Halorubrum</taxon>
    </lineage>
</organism>
<name>A0A481RLJ7_HALEZ</name>
<evidence type="ECO:0000313" key="1">
    <source>
        <dbReference type="EMBL" id="QAY21820.1"/>
    </source>
</evidence>
<gene>
    <name evidence="1" type="ORF">EO776_18010</name>
</gene>
<sequence>MDEIYEEVDAHSHHRDDLIAWWDNHHDHLTQEQCDNLFDWIIDDPFAYFPLVIRLTLDTADTGPEFAENLERLSPHIDADLAWGKFYTVFRERMQDNPDLAQELYSELPVDIEDWTHPIIGPVFAGLPRDDATNELCRLLESHEETKVKAGIRGLMATFEDTELPPKLVDSLVQLADDPEFHGYVLQANTAVFIANSDLWEHTLEIGRTNPDYVPQILQQYGRYIEHDHLADYLALAEHGMAEDTVDDIPVHYLYTDFADMTDQLADFTVTLSEHRLTTAKQLVDHIADENDAILSAVFDRIDTFPSAFHAVETVFAAGEDNPAQLVDLVIDQYDTAHRRVMLQLLQKAVGELFFATSYERSTATTIADFLTSLDAPAFVRSVDRALIEQEPDDDEHHNKEVYYHLYNVLNDHLDNREYEQSTLTRLDEYPQLKAHFHRRLTRKLDQGTYHPMLNLLQNDAETYLQFLEENWRRIPSAKQQQLLGDAFESTLSEIGFLLWLDTQGLSYDIDVPLHDHQTGNELEKDVDVVVDGNYIEIRTPQTWRNLKVANRALGIPNTAYNKIADKFKSDYAGSAELTSELVFIALDITQSEIFPEEIIASLYGSLKIQLTYDTDTGQAVDDRPVRDADDALQGWSLLDDNLNGVIWYTARITTDTDGTQKLQVDGDVVPNPHHKDEDNAQYCSTLADTLF</sequence>
<protein>
    <submittedName>
        <fullName evidence="1">Uncharacterized protein</fullName>
    </submittedName>
</protein>
<keyword evidence="1" id="KW-0614">Plasmid</keyword>